<organism evidence="4 5">
    <name type="scientific">Actinorhabdospora filicis</name>
    <dbReference type="NCBI Taxonomy" id="1785913"/>
    <lineage>
        <taxon>Bacteria</taxon>
        <taxon>Bacillati</taxon>
        <taxon>Actinomycetota</taxon>
        <taxon>Actinomycetes</taxon>
        <taxon>Micromonosporales</taxon>
        <taxon>Micromonosporaceae</taxon>
        <taxon>Actinorhabdospora</taxon>
    </lineage>
</organism>
<sequence>MGIGAAIFLIAAGAILTFAVDWHIADVDLDIVGWILMAAGAAGLIITTVIWGRRRSAAVPPPPGDVGEEPVYRRETRRW</sequence>
<evidence type="ECO:0000259" key="3">
    <source>
        <dbReference type="Pfam" id="PF20059"/>
    </source>
</evidence>
<evidence type="ECO:0000256" key="1">
    <source>
        <dbReference type="SAM" id="MobiDB-lite"/>
    </source>
</evidence>
<feature type="transmembrane region" description="Helical" evidence="2">
    <location>
        <begin position="31"/>
        <end position="51"/>
    </location>
</feature>
<evidence type="ECO:0000313" key="5">
    <source>
        <dbReference type="Proteomes" id="UP001165079"/>
    </source>
</evidence>
<dbReference type="InterPro" id="IPR045597">
    <property type="entry name" value="DUF6458"/>
</dbReference>
<keyword evidence="2" id="KW-1133">Transmembrane helix</keyword>
<evidence type="ECO:0000256" key="2">
    <source>
        <dbReference type="SAM" id="Phobius"/>
    </source>
</evidence>
<gene>
    <name evidence="4" type="ORF">Afil01_63310</name>
</gene>
<dbReference type="Pfam" id="PF20059">
    <property type="entry name" value="DUF6458"/>
    <property type="match status" value="1"/>
</dbReference>
<feature type="region of interest" description="Disordered" evidence="1">
    <location>
        <begin position="56"/>
        <end position="79"/>
    </location>
</feature>
<keyword evidence="5" id="KW-1185">Reference proteome</keyword>
<reference evidence="4" key="1">
    <citation type="submission" date="2023-03" db="EMBL/GenBank/DDBJ databases">
        <title>Actinorhabdospora filicis NBRC 111898.</title>
        <authorList>
            <person name="Ichikawa N."/>
            <person name="Sato H."/>
            <person name="Tonouchi N."/>
        </authorList>
    </citation>
    <scope>NUCLEOTIDE SEQUENCE</scope>
    <source>
        <strain evidence="4">NBRC 111898</strain>
    </source>
</reference>
<feature type="transmembrane region" description="Helical" evidence="2">
    <location>
        <begin position="7"/>
        <end position="25"/>
    </location>
</feature>
<dbReference type="EMBL" id="BSTX01000006">
    <property type="protein sequence ID" value="GLZ81524.1"/>
    <property type="molecule type" value="Genomic_DNA"/>
</dbReference>
<proteinExistence type="predicted"/>
<accession>A0A9W6SRD3</accession>
<dbReference type="AlphaFoldDB" id="A0A9W6SRD3"/>
<keyword evidence="2" id="KW-0812">Transmembrane</keyword>
<evidence type="ECO:0000313" key="4">
    <source>
        <dbReference type="EMBL" id="GLZ81524.1"/>
    </source>
</evidence>
<name>A0A9W6SRD3_9ACTN</name>
<dbReference type="Proteomes" id="UP001165079">
    <property type="component" value="Unassembled WGS sequence"/>
</dbReference>
<feature type="domain" description="DUF6458" evidence="3">
    <location>
        <begin position="1"/>
        <end position="56"/>
    </location>
</feature>
<feature type="compositionally biased region" description="Basic and acidic residues" evidence="1">
    <location>
        <begin position="70"/>
        <end position="79"/>
    </location>
</feature>
<comment type="caution">
    <text evidence="4">The sequence shown here is derived from an EMBL/GenBank/DDBJ whole genome shotgun (WGS) entry which is preliminary data.</text>
</comment>
<dbReference type="RefSeq" id="WP_285667009.1">
    <property type="nucleotide sequence ID" value="NZ_BSTX01000006.1"/>
</dbReference>
<keyword evidence="2" id="KW-0472">Membrane</keyword>
<protein>
    <recommendedName>
        <fullName evidence="3">DUF6458 domain-containing protein</fullName>
    </recommendedName>
</protein>